<dbReference type="InterPro" id="IPR036514">
    <property type="entry name" value="SGNH_hydro_sf"/>
</dbReference>
<feature type="signal peptide" evidence="2">
    <location>
        <begin position="1"/>
        <end position="35"/>
    </location>
</feature>
<evidence type="ECO:0000256" key="2">
    <source>
        <dbReference type="SAM" id="SignalP"/>
    </source>
</evidence>
<feature type="compositionally biased region" description="Polar residues" evidence="1">
    <location>
        <begin position="75"/>
        <end position="84"/>
    </location>
</feature>
<proteinExistence type="predicted"/>
<feature type="chain" id="PRO_5021216953" description="SGNH hydrolase-type esterase domain-containing protein" evidence="2">
    <location>
        <begin position="36"/>
        <end position="97"/>
    </location>
</feature>
<keyword evidence="2" id="KW-0732">Signal</keyword>
<accession>A0A4Z0PIW8</accession>
<evidence type="ECO:0000256" key="1">
    <source>
        <dbReference type="SAM" id="MobiDB-lite"/>
    </source>
</evidence>
<dbReference type="RefSeq" id="WP_135499187.1">
    <property type="nucleotide sequence ID" value="NZ_SRLD01000043.1"/>
</dbReference>
<name>A0A4Z0PIW8_9BACT</name>
<dbReference type="GO" id="GO:0016788">
    <property type="term" value="F:hydrolase activity, acting on ester bonds"/>
    <property type="evidence" value="ECO:0007669"/>
    <property type="project" value="UniProtKB-ARBA"/>
</dbReference>
<evidence type="ECO:0000313" key="3">
    <source>
        <dbReference type="EMBL" id="TGE14054.1"/>
    </source>
</evidence>
<reference evidence="3 4" key="1">
    <citation type="submission" date="2019-04" db="EMBL/GenBank/DDBJ databases">
        <authorList>
            <person name="Feng G."/>
            <person name="Zhang J."/>
            <person name="Zhu H."/>
        </authorList>
    </citation>
    <scope>NUCLEOTIDE SEQUENCE [LARGE SCALE GENOMIC DNA]</scope>
    <source>
        <strain evidence="3 4">JCM 17223</strain>
    </source>
</reference>
<sequence length="97" mass="10819">MYAPFFHLFSYFLRGRHLVALHMVLALLGPQCASAQVKIMPLGSSATQGDDKHNSYRRPLWQKLQAGGYSVDFVGSQQGNYQGPTPTPDFDLDHEGH</sequence>
<keyword evidence="4" id="KW-1185">Reference proteome</keyword>
<dbReference type="OrthoDB" id="9786188at2"/>
<dbReference type="Proteomes" id="UP000297739">
    <property type="component" value="Unassembled WGS sequence"/>
</dbReference>
<feature type="region of interest" description="Disordered" evidence="1">
    <location>
        <begin position="73"/>
        <end position="97"/>
    </location>
</feature>
<dbReference type="EMBL" id="SRLD01000043">
    <property type="protein sequence ID" value="TGE14054.1"/>
    <property type="molecule type" value="Genomic_DNA"/>
</dbReference>
<protein>
    <recommendedName>
        <fullName evidence="5">SGNH hydrolase-type esterase domain-containing protein</fullName>
    </recommendedName>
</protein>
<organism evidence="3 4">
    <name type="scientific">Hymenobacter elongatus</name>
    <dbReference type="NCBI Taxonomy" id="877208"/>
    <lineage>
        <taxon>Bacteria</taxon>
        <taxon>Pseudomonadati</taxon>
        <taxon>Bacteroidota</taxon>
        <taxon>Cytophagia</taxon>
        <taxon>Cytophagales</taxon>
        <taxon>Hymenobacteraceae</taxon>
        <taxon>Hymenobacter</taxon>
    </lineage>
</organism>
<comment type="caution">
    <text evidence="3">The sequence shown here is derived from an EMBL/GenBank/DDBJ whole genome shotgun (WGS) entry which is preliminary data.</text>
</comment>
<evidence type="ECO:0008006" key="5">
    <source>
        <dbReference type="Google" id="ProtNLM"/>
    </source>
</evidence>
<gene>
    <name evidence="3" type="ORF">E5J99_17890</name>
</gene>
<dbReference type="Gene3D" id="3.40.50.1110">
    <property type="entry name" value="SGNH hydrolase"/>
    <property type="match status" value="1"/>
</dbReference>
<evidence type="ECO:0000313" key="4">
    <source>
        <dbReference type="Proteomes" id="UP000297739"/>
    </source>
</evidence>
<dbReference type="AlphaFoldDB" id="A0A4Z0PIW8"/>